<keyword evidence="2" id="KW-0472">Membrane</keyword>
<dbReference type="Proteomes" id="UP001152523">
    <property type="component" value="Unassembled WGS sequence"/>
</dbReference>
<reference evidence="3" key="1">
    <citation type="submission" date="2022-07" db="EMBL/GenBank/DDBJ databases">
        <authorList>
            <person name="Macas J."/>
            <person name="Novak P."/>
            <person name="Neumann P."/>
        </authorList>
    </citation>
    <scope>NUCLEOTIDE SEQUENCE</scope>
</reference>
<proteinExistence type="predicted"/>
<evidence type="ECO:0008006" key="5">
    <source>
        <dbReference type="Google" id="ProtNLM"/>
    </source>
</evidence>
<keyword evidence="2" id="KW-1133">Transmembrane helix</keyword>
<dbReference type="EMBL" id="CAMAPF010000979">
    <property type="protein sequence ID" value="CAH9133970.1"/>
    <property type="molecule type" value="Genomic_DNA"/>
</dbReference>
<comment type="caution">
    <text evidence="3">The sequence shown here is derived from an EMBL/GenBank/DDBJ whole genome shotgun (WGS) entry which is preliminary data.</text>
</comment>
<feature type="region of interest" description="Disordered" evidence="1">
    <location>
        <begin position="77"/>
        <end position="115"/>
    </location>
</feature>
<dbReference type="PANTHER" id="PTHR34377:SF3">
    <property type="entry name" value="TETRATRICOPEPTIDE REPEAT (TPR)-LIKE SUPERFAMILY PROTEIN"/>
    <property type="match status" value="1"/>
</dbReference>
<evidence type="ECO:0000256" key="2">
    <source>
        <dbReference type="SAM" id="Phobius"/>
    </source>
</evidence>
<feature type="transmembrane region" description="Helical" evidence="2">
    <location>
        <begin position="20"/>
        <end position="42"/>
    </location>
</feature>
<dbReference type="PANTHER" id="PTHR34377">
    <property type="entry name" value="TETRATRICOPEPTIDE REPEAT (TPR)-LIKE SUPERFAMILY PROTEIN"/>
    <property type="match status" value="1"/>
</dbReference>
<name>A0AAV0FEM8_9ASTE</name>
<organism evidence="3 4">
    <name type="scientific">Cuscuta epithymum</name>
    <dbReference type="NCBI Taxonomy" id="186058"/>
    <lineage>
        <taxon>Eukaryota</taxon>
        <taxon>Viridiplantae</taxon>
        <taxon>Streptophyta</taxon>
        <taxon>Embryophyta</taxon>
        <taxon>Tracheophyta</taxon>
        <taxon>Spermatophyta</taxon>
        <taxon>Magnoliopsida</taxon>
        <taxon>eudicotyledons</taxon>
        <taxon>Gunneridae</taxon>
        <taxon>Pentapetalae</taxon>
        <taxon>asterids</taxon>
        <taxon>lamiids</taxon>
        <taxon>Solanales</taxon>
        <taxon>Convolvulaceae</taxon>
        <taxon>Cuscuteae</taxon>
        <taxon>Cuscuta</taxon>
        <taxon>Cuscuta subgen. Cuscuta</taxon>
    </lineage>
</organism>
<accession>A0AAV0FEM8</accession>
<evidence type="ECO:0000313" key="3">
    <source>
        <dbReference type="EMBL" id="CAH9133970.1"/>
    </source>
</evidence>
<gene>
    <name evidence="3" type="ORF">CEPIT_LOCUS33356</name>
</gene>
<dbReference type="AlphaFoldDB" id="A0AAV0FEM8"/>
<keyword evidence="2" id="KW-0812">Transmembrane</keyword>
<evidence type="ECO:0000256" key="1">
    <source>
        <dbReference type="SAM" id="MobiDB-lite"/>
    </source>
</evidence>
<feature type="compositionally biased region" description="Low complexity" evidence="1">
    <location>
        <begin position="78"/>
        <end position="94"/>
    </location>
</feature>
<sequence>MFFWLLPVFDHNKLSMDDNSINSFFKVGLILLVILCIFPMAVESHWKLIGPLCASQITLVDHACSFLPFNLPPPSPPSSSSSSSLPSLVSAPSPDGRHSRRHGPHGRRHHHHRHHTDNPEEEICCRWLREVDDECVCQLLAQLPAFLSKPVHQYSVIVGDTCNENFQCGSRVKVNG</sequence>
<protein>
    <recommendedName>
        <fullName evidence="5">Bifunctional inhibitor/plant lipid transfer protein/seed storage helical domain-containing protein</fullName>
    </recommendedName>
</protein>
<feature type="compositionally biased region" description="Basic residues" evidence="1">
    <location>
        <begin position="98"/>
        <end position="115"/>
    </location>
</feature>
<keyword evidence="4" id="KW-1185">Reference proteome</keyword>
<evidence type="ECO:0000313" key="4">
    <source>
        <dbReference type="Proteomes" id="UP001152523"/>
    </source>
</evidence>